<evidence type="ECO:0000256" key="2">
    <source>
        <dbReference type="RuleBase" id="RU362039"/>
    </source>
</evidence>
<comment type="caution">
    <text evidence="4">The sequence shown here is derived from an EMBL/GenBank/DDBJ whole genome shotgun (WGS) entry which is preliminary data.</text>
</comment>
<comment type="cofactor">
    <cofactor evidence="2">
        <name>a divalent metal cation</name>
        <dbReference type="ChEBI" id="CHEBI:60240"/>
    </cofactor>
</comment>
<dbReference type="InterPro" id="IPR029052">
    <property type="entry name" value="Metallo-depent_PP-like"/>
</dbReference>
<evidence type="ECO:0000313" key="4">
    <source>
        <dbReference type="EMBL" id="KKR33175.1"/>
    </source>
</evidence>
<dbReference type="EMBL" id="LBXO01000013">
    <property type="protein sequence ID" value="KKR33175.1"/>
    <property type="molecule type" value="Genomic_DNA"/>
</dbReference>
<reference evidence="4 5" key="1">
    <citation type="journal article" date="2015" name="Nature">
        <title>rRNA introns, odd ribosomes, and small enigmatic genomes across a large radiation of phyla.</title>
        <authorList>
            <person name="Brown C.T."/>
            <person name="Hug L.A."/>
            <person name="Thomas B.C."/>
            <person name="Sharon I."/>
            <person name="Castelle C.J."/>
            <person name="Singh A."/>
            <person name="Wilkins M.J."/>
            <person name="Williams K.H."/>
            <person name="Banfield J.F."/>
        </authorList>
    </citation>
    <scope>NUCLEOTIDE SEQUENCE [LARGE SCALE GENOMIC DNA]</scope>
</reference>
<dbReference type="NCBIfam" id="TIGR00040">
    <property type="entry name" value="yfcE"/>
    <property type="match status" value="1"/>
</dbReference>
<dbReference type="SUPFAM" id="SSF56300">
    <property type="entry name" value="Metallo-dependent phosphatases"/>
    <property type="match status" value="1"/>
</dbReference>
<evidence type="ECO:0000259" key="3">
    <source>
        <dbReference type="Pfam" id="PF12850"/>
    </source>
</evidence>
<dbReference type="InterPro" id="IPR053193">
    <property type="entry name" value="MetalloPDE_YfcE-like"/>
</dbReference>
<organism evidence="4 5">
    <name type="scientific">Candidatus Falkowbacteria bacterium GW2011_GWF2_39_8</name>
    <dbReference type="NCBI Taxonomy" id="1618642"/>
    <lineage>
        <taxon>Bacteria</taxon>
        <taxon>Candidatus Falkowiibacteriota</taxon>
    </lineage>
</organism>
<dbReference type="Gene3D" id="3.60.21.10">
    <property type="match status" value="1"/>
</dbReference>
<evidence type="ECO:0000256" key="1">
    <source>
        <dbReference type="ARBA" id="ARBA00008950"/>
    </source>
</evidence>
<dbReference type="Pfam" id="PF12850">
    <property type="entry name" value="Metallophos_2"/>
    <property type="match status" value="1"/>
</dbReference>
<name>A0A0G0SEP5_9BACT</name>
<dbReference type="InterPro" id="IPR024654">
    <property type="entry name" value="Calcineurin-like_PHP_lpxH"/>
</dbReference>
<sequence>MLVAIISDIHDNLTNLWQCLAWCNKQKVKTIICCGDLTNDDTLEVLTTGFKGDIHLIKGNADSFDERKIAGYKNIKYYDRAGGRILIDGLVIGFCHEPFLYKKLIEKEKFDLIFYGHTHKPWESNEKGTRLINPGTLSGMFLKSTFAVLDSETGEVSLKILEEM</sequence>
<comment type="similarity">
    <text evidence="1 2">Belongs to the metallophosphoesterase superfamily. YfcE family.</text>
</comment>
<dbReference type="InterPro" id="IPR000979">
    <property type="entry name" value="Phosphodiesterase_MJ0936/Vps29"/>
</dbReference>
<accession>A0A0G0SEP5</accession>
<dbReference type="EC" id="3.1.4.-" evidence="2"/>
<evidence type="ECO:0000313" key="5">
    <source>
        <dbReference type="Proteomes" id="UP000034137"/>
    </source>
</evidence>
<gene>
    <name evidence="4" type="ORF">UT64_C0013G0007</name>
</gene>
<dbReference type="PANTHER" id="PTHR43165">
    <property type="entry name" value="METALLOPHOSPHOESTERASE"/>
    <property type="match status" value="1"/>
</dbReference>
<dbReference type="GO" id="GO:0046872">
    <property type="term" value="F:metal ion binding"/>
    <property type="evidence" value="ECO:0007669"/>
    <property type="project" value="UniProtKB-KW"/>
</dbReference>
<dbReference type="PANTHER" id="PTHR43165:SF1">
    <property type="entry name" value="PHOSPHODIESTERASE MJ0936"/>
    <property type="match status" value="1"/>
</dbReference>
<dbReference type="AlphaFoldDB" id="A0A0G0SEP5"/>
<feature type="domain" description="Calcineurin-like phosphoesterase" evidence="3">
    <location>
        <begin position="1"/>
        <end position="153"/>
    </location>
</feature>
<protein>
    <recommendedName>
        <fullName evidence="2">Phosphoesterase</fullName>
        <ecNumber evidence="2">3.1.4.-</ecNumber>
    </recommendedName>
</protein>
<dbReference type="GO" id="GO:0016787">
    <property type="term" value="F:hydrolase activity"/>
    <property type="evidence" value="ECO:0007669"/>
    <property type="project" value="UniProtKB-UniRule"/>
</dbReference>
<dbReference type="Proteomes" id="UP000034137">
    <property type="component" value="Unassembled WGS sequence"/>
</dbReference>
<keyword evidence="2" id="KW-0479">Metal-binding</keyword>
<proteinExistence type="inferred from homology"/>